<reference evidence="1 2" key="1">
    <citation type="submission" date="2016-10" db="EMBL/GenBank/DDBJ databases">
        <title>Genome sequence of the ascomycete fungus Penicillium subrubescens.</title>
        <authorList>
            <person name="De Vries R.P."/>
            <person name="Peng M."/>
            <person name="Dilokpimol A."/>
            <person name="Hilden K."/>
            <person name="Makela M.R."/>
            <person name="Grigoriev I."/>
            <person name="Riley R."/>
            <person name="Granchi Z."/>
        </authorList>
    </citation>
    <scope>NUCLEOTIDE SEQUENCE [LARGE SCALE GENOMIC DNA]</scope>
    <source>
        <strain evidence="1 2">CBS 132785</strain>
    </source>
</reference>
<dbReference type="Gene3D" id="2.40.110.10">
    <property type="entry name" value="Butyryl-CoA Dehydrogenase, subunit A, domain 2"/>
    <property type="match status" value="1"/>
</dbReference>
<dbReference type="PANTHER" id="PTHR10909:SF382">
    <property type="entry name" value="ACYL-COENZYME A OXIDASE"/>
    <property type="match status" value="1"/>
</dbReference>
<dbReference type="STRING" id="1316194.A0A1Q5UJ23"/>
<dbReference type="GO" id="GO:0071949">
    <property type="term" value="F:FAD binding"/>
    <property type="evidence" value="ECO:0007669"/>
    <property type="project" value="InterPro"/>
</dbReference>
<dbReference type="GO" id="GO:0005777">
    <property type="term" value="C:peroxisome"/>
    <property type="evidence" value="ECO:0007669"/>
    <property type="project" value="InterPro"/>
</dbReference>
<dbReference type="GO" id="GO:0005504">
    <property type="term" value="F:fatty acid binding"/>
    <property type="evidence" value="ECO:0007669"/>
    <property type="project" value="TreeGrafter"/>
</dbReference>
<keyword evidence="2" id="KW-1185">Reference proteome</keyword>
<proteinExistence type="predicted"/>
<dbReference type="SUPFAM" id="SSF47203">
    <property type="entry name" value="Acyl-CoA dehydrogenase C-terminal domain-like"/>
    <property type="match status" value="1"/>
</dbReference>
<name>A0A1Q5UJ23_9EURO</name>
<dbReference type="Proteomes" id="UP000186955">
    <property type="component" value="Unassembled WGS sequence"/>
</dbReference>
<dbReference type="GO" id="GO:0055088">
    <property type="term" value="P:lipid homeostasis"/>
    <property type="evidence" value="ECO:0007669"/>
    <property type="project" value="TreeGrafter"/>
</dbReference>
<dbReference type="InterPro" id="IPR009100">
    <property type="entry name" value="AcylCoA_DH/oxidase_NM_dom_sf"/>
</dbReference>
<accession>A0A1Q5UJ23</accession>
<dbReference type="GO" id="GO:0033540">
    <property type="term" value="P:fatty acid beta-oxidation using acyl-CoA oxidase"/>
    <property type="evidence" value="ECO:0007669"/>
    <property type="project" value="TreeGrafter"/>
</dbReference>
<dbReference type="AlphaFoldDB" id="A0A1Q5UJ23"/>
<comment type="caution">
    <text evidence="1">The sequence shown here is derived from an EMBL/GenBank/DDBJ whole genome shotgun (WGS) entry which is preliminary data.</text>
</comment>
<dbReference type="GO" id="GO:0003997">
    <property type="term" value="F:acyl-CoA oxidase activity"/>
    <property type="evidence" value="ECO:0007669"/>
    <property type="project" value="InterPro"/>
</dbReference>
<dbReference type="SUPFAM" id="SSF56645">
    <property type="entry name" value="Acyl-CoA dehydrogenase NM domain-like"/>
    <property type="match status" value="1"/>
</dbReference>
<organism evidence="1 2">
    <name type="scientific">Penicillium subrubescens</name>
    <dbReference type="NCBI Taxonomy" id="1316194"/>
    <lineage>
        <taxon>Eukaryota</taxon>
        <taxon>Fungi</taxon>
        <taxon>Dikarya</taxon>
        <taxon>Ascomycota</taxon>
        <taxon>Pezizomycotina</taxon>
        <taxon>Eurotiomycetes</taxon>
        <taxon>Eurotiomycetidae</taxon>
        <taxon>Eurotiales</taxon>
        <taxon>Aspergillaceae</taxon>
        <taxon>Penicillium</taxon>
    </lineage>
</organism>
<dbReference type="InterPro" id="IPR046373">
    <property type="entry name" value="Acyl-CoA_Oxase/DH_mid-dom_sf"/>
</dbReference>
<dbReference type="PANTHER" id="PTHR10909">
    <property type="entry name" value="ELECTRON TRANSPORT OXIDOREDUCTASE"/>
    <property type="match status" value="1"/>
</dbReference>
<sequence length="437" mass="48729">MGAAKFMPPSRQVAGIPRIVVVMARLMVDGDDRGIRPFIVALSNGKEICKGVTSVLLPELGTRTLDHCLTSFNQVRLLPNALLGDISKPEDFQAHFLSAIRRISIGTISLCLSIIPYLKNLVYIVGKYNLRRTVTGPGKIPIPIINFRSQQIPILHAIAQIRVMEAFADYAITCFMNSTSTQGRQRLATILKASFIHNMEQCSASLPQRCGAQGMFKHNQICEYNNLLHILAIAEGDNAALCTRFAIDLFLGRYNPPESTNPNSLLAQHEAGLATECMKVVESQPLEKIKHDFNRNLNPHCKPIVEAIGHRMAYDAAIAAGVNQDLVALYEVGVVKEDLSWYVEFAGLKRGRVLEMEHQALDAVLPRLNELLDELDIGAYCTAPIVSQTEWGKFMCELKGDTGNAKYELFNHTKGMKKDVLEKGKVSMKWRWLNWLI</sequence>
<evidence type="ECO:0000313" key="1">
    <source>
        <dbReference type="EMBL" id="OKP12452.1"/>
    </source>
</evidence>
<gene>
    <name evidence="1" type="ORF">PENSUB_1912</name>
</gene>
<dbReference type="EMBL" id="MNBE01000209">
    <property type="protein sequence ID" value="OKP12452.1"/>
    <property type="molecule type" value="Genomic_DNA"/>
</dbReference>
<dbReference type="InterPro" id="IPR036250">
    <property type="entry name" value="AcylCo_DH-like_C"/>
</dbReference>
<dbReference type="Gene3D" id="1.20.140.10">
    <property type="entry name" value="Butyryl-CoA Dehydrogenase, subunit A, domain 3"/>
    <property type="match status" value="1"/>
</dbReference>
<dbReference type="InterPro" id="IPR012258">
    <property type="entry name" value="Acyl-CoA_oxidase"/>
</dbReference>
<protein>
    <submittedName>
        <fullName evidence="1">Uncharacterized protein</fullName>
    </submittedName>
</protein>
<evidence type="ECO:0000313" key="2">
    <source>
        <dbReference type="Proteomes" id="UP000186955"/>
    </source>
</evidence>